<dbReference type="Proteomes" id="UP000296733">
    <property type="component" value="Chromosome"/>
</dbReference>
<evidence type="ECO:0000313" key="4">
    <source>
        <dbReference type="Proteomes" id="UP000236740"/>
    </source>
</evidence>
<dbReference type="PANTHER" id="PTHR43664">
    <property type="entry name" value="MONOAMINE OXIDASE-RELATED"/>
    <property type="match status" value="1"/>
</dbReference>
<dbReference type="SUPFAM" id="SSF54637">
    <property type="entry name" value="Thioesterase/thiol ester dehydrase-isomerase"/>
    <property type="match status" value="1"/>
</dbReference>
<accession>A0A1H6AZN1</accession>
<dbReference type="InterPro" id="IPR002539">
    <property type="entry name" value="MaoC-like_dom"/>
</dbReference>
<evidence type="ECO:0000313" key="3">
    <source>
        <dbReference type="EMBL" id="SEG53852.1"/>
    </source>
</evidence>
<evidence type="ECO:0000259" key="1">
    <source>
        <dbReference type="Pfam" id="PF01575"/>
    </source>
</evidence>
<protein>
    <submittedName>
        <fullName evidence="3">Acyl dehydratase</fullName>
    </submittedName>
</protein>
<dbReference type="InterPro" id="IPR029069">
    <property type="entry name" value="HotDog_dom_sf"/>
</dbReference>
<dbReference type="RefSeq" id="WP_103992274.1">
    <property type="nucleotide sequence ID" value="NZ_CP031311.1"/>
</dbReference>
<dbReference type="PANTHER" id="PTHR43664:SF1">
    <property type="entry name" value="BETA-METHYLMALYL-COA DEHYDRATASE"/>
    <property type="match status" value="1"/>
</dbReference>
<gene>
    <name evidence="2" type="ORF">DV707_09275</name>
    <name evidence="3" type="ORF">SAMN04488133_2605</name>
</gene>
<dbReference type="CDD" id="cd03454">
    <property type="entry name" value="YdeM"/>
    <property type="match status" value="1"/>
</dbReference>
<dbReference type="OrthoDB" id="225748at2157"/>
<name>A0A1H6AZN1_9EURY</name>
<dbReference type="KEGG" id="hlm:DV707_09275"/>
<dbReference type="EMBL" id="CP031311">
    <property type="protein sequence ID" value="QCC47831.1"/>
    <property type="molecule type" value="Genomic_DNA"/>
</dbReference>
<evidence type="ECO:0000313" key="5">
    <source>
        <dbReference type="Proteomes" id="UP000296733"/>
    </source>
</evidence>
<feature type="domain" description="MaoC-like" evidence="1">
    <location>
        <begin position="17"/>
        <end position="112"/>
    </location>
</feature>
<dbReference type="Proteomes" id="UP000236740">
    <property type="component" value="Unassembled WGS sequence"/>
</dbReference>
<dbReference type="InterPro" id="IPR052342">
    <property type="entry name" value="MCH/BMMD"/>
</dbReference>
<reference evidence="3 4" key="1">
    <citation type="submission" date="2016-10" db="EMBL/GenBank/DDBJ databases">
        <authorList>
            <person name="de Groot N.N."/>
        </authorList>
    </citation>
    <scope>NUCLEOTIDE SEQUENCE [LARGE SCALE GENOMIC DNA]</scope>
    <source>
        <strain evidence="3 4">CGMCC 1.10331</strain>
    </source>
</reference>
<dbReference type="GeneID" id="39858279"/>
<sequence length="147" mass="16516">MRYFEDIEVGSTATFGSYDVTAEEIKEFGRKYDPQPFHTDEEAAADSFFGELVASGWHTMAMCMRMIAEQPDPPAALAGVEAEHIRWRKPVRPGDTLRLRTEILDKQPSKKHDDRGYVTTAGEALNDDDEVVASFETVVLVKGRAYD</sequence>
<dbReference type="AlphaFoldDB" id="A0A1H6AZN1"/>
<organism evidence="3 4">
    <name type="scientific">Halobellus limi</name>
    <dbReference type="NCBI Taxonomy" id="699433"/>
    <lineage>
        <taxon>Archaea</taxon>
        <taxon>Methanobacteriati</taxon>
        <taxon>Methanobacteriota</taxon>
        <taxon>Stenosarchaea group</taxon>
        <taxon>Halobacteria</taxon>
        <taxon>Halobacteriales</taxon>
        <taxon>Haloferacaceae</taxon>
        <taxon>Halobellus</taxon>
    </lineage>
</organism>
<dbReference type="Gene3D" id="3.10.129.10">
    <property type="entry name" value="Hotdog Thioesterase"/>
    <property type="match status" value="1"/>
</dbReference>
<dbReference type="Pfam" id="PF01575">
    <property type="entry name" value="MaoC_dehydratas"/>
    <property type="match status" value="1"/>
</dbReference>
<evidence type="ECO:0000313" key="2">
    <source>
        <dbReference type="EMBL" id="QCC47831.1"/>
    </source>
</evidence>
<reference evidence="2 5" key="2">
    <citation type="journal article" date="2019" name="Nat. Commun.">
        <title>A new type of DNA phosphorothioation-based antiviral system in archaea.</title>
        <authorList>
            <person name="Xiong L."/>
            <person name="Liu S."/>
            <person name="Chen S."/>
            <person name="Xiao Y."/>
            <person name="Zhu B."/>
            <person name="Gao Y."/>
            <person name="Zhang Y."/>
            <person name="Chen B."/>
            <person name="Luo J."/>
            <person name="Deng Z."/>
            <person name="Chen X."/>
            <person name="Wang L."/>
            <person name="Chen S."/>
        </authorList>
    </citation>
    <scope>NUCLEOTIDE SEQUENCE [LARGE SCALE GENOMIC DNA]</scope>
    <source>
        <strain evidence="2 5">CGMCC 1.10331</strain>
    </source>
</reference>
<dbReference type="EMBL" id="FNVN01000003">
    <property type="protein sequence ID" value="SEG53852.1"/>
    <property type="molecule type" value="Genomic_DNA"/>
</dbReference>
<keyword evidence="4" id="KW-1185">Reference proteome</keyword>
<proteinExistence type="predicted"/>